<gene>
    <name evidence="1" type="ORF">MNBD_GAMMA19-628</name>
</gene>
<dbReference type="InterPro" id="IPR007215">
    <property type="entry name" value="Sulphur_relay_TusB/DsrH"/>
</dbReference>
<dbReference type="PANTHER" id="PTHR37526:SF1">
    <property type="entry name" value="PROTEIN TUSB"/>
    <property type="match status" value="1"/>
</dbReference>
<proteinExistence type="predicted"/>
<dbReference type="GO" id="GO:0002143">
    <property type="term" value="P:tRNA wobble position uridine thiolation"/>
    <property type="evidence" value="ECO:0007669"/>
    <property type="project" value="InterPro"/>
</dbReference>
<organism evidence="1">
    <name type="scientific">hydrothermal vent metagenome</name>
    <dbReference type="NCBI Taxonomy" id="652676"/>
    <lineage>
        <taxon>unclassified sequences</taxon>
        <taxon>metagenomes</taxon>
        <taxon>ecological metagenomes</taxon>
    </lineage>
</organism>
<accession>A0A3B1BBP2</accession>
<sequence>MSQLHTVNKSPLERNALESAITHAVKGNALLMIEDGVYGAMQGTHKSAMVSDAMSDISFYVMGPDLKARGIDEARIIEGIKIVDYSGFVALVAEHDVTQSWL</sequence>
<dbReference type="InterPro" id="IPR027396">
    <property type="entry name" value="DsrEFH-like"/>
</dbReference>
<evidence type="ECO:0000313" key="1">
    <source>
        <dbReference type="EMBL" id="VAX02437.1"/>
    </source>
</evidence>
<dbReference type="AlphaFoldDB" id="A0A3B1BBP2"/>
<dbReference type="EMBL" id="UOFV01000316">
    <property type="protein sequence ID" value="VAX02437.1"/>
    <property type="molecule type" value="Genomic_DNA"/>
</dbReference>
<name>A0A3B1BBP2_9ZZZZ</name>
<dbReference type="NCBIfam" id="TIGR03011">
    <property type="entry name" value="sulf_tusB_dsrH"/>
    <property type="match status" value="1"/>
</dbReference>
<dbReference type="PANTHER" id="PTHR37526">
    <property type="entry name" value="PROTEIN TUSB"/>
    <property type="match status" value="1"/>
</dbReference>
<dbReference type="Pfam" id="PF04077">
    <property type="entry name" value="DsrH"/>
    <property type="match status" value="1"/>
</dbReference>
<dbReference type="SUPFAM" id="SSF75169">
    <property type="entry name" value="DsrEFH-like"/>
    <property type="match status" value="1"/>
</dbReference>
<protein>
    <recommendedName>
        <fullName evidence="2">tRNA 5-methylaminomethyl-2-thiouridine synthase subunit TusB</fullName>
    </recommendedName>
</protein>
<reference evidence="1" key="1">
    <citation type="submission" date="2018-06" db="EMBL/GenBank/DDBJ databases">
        <authorList>
            <person name="Zhirakovskaya E."/>
        </authorList>
    </citation>
    <scope>NUCLEOTIDE SEQUENCE</scope>
</reference>
<dbReference type="GO" id="GO:1990228">
    <property type="term" value="C:sulfurtransferase complex"/>
    <property type="evidence" value="ECO:0007669"/>
    <property type="project" value="TreeGrafter"/>
</dbReference>
<evidence type="ECO:0008006" key="2">
    <source>
        <dbReference type="Google" id="ProtNLM"/>
    </source>
</evidence>
<dbReference type="Gene3D" id="3.40.1260.10">
    <property type="entry name" value="DsrEFH-like"/>
    <property type="match status" value="1"/>
</dbReference>